<proteinExistence type="predicted"/>
<evidence type="ECO:0008006" key="4">
    <source>
        <dbReference type="Google" id="ProtNLM"/>
    </source>
</evidence>
<comment type="caution">
    <text evidence="2">The sequence shown here is derived from an EMBL/GenBank/DDBJ whole genome shotgun (WGS) entry which is preliminary data.</text>
</comment>
<protein>
    <recommendedName>
        <fullName evidence="4">Sugar ABC transporter ATP-binding protein</fullName>
    </recommendedName>
</protein>
<organism evidence="2 3">
    <name type="scientific">Rhodoferax ferrireducens</name>
    <dbReference type="NCBI Taxonomy" id="192843"/>
    <lineage>
        <taxon>Bacteria</taxon>
        <taxon>Pseudomonadati</taxon>
        <taxon>Pseudomonadota</taxon>
        <taxon>Betaproteobacteria</taxon>
        <taxon>Burkholderiales</taxon>
        <taxon>Comamonadaceae</taxon>
        <taxon>Rhodoferax</taxon>
    </lineage>
</organism>
<dbReference type="Proteomes" id="UP001180487">
    <property type="component" value="Unassembled WGS sequence"/>
</dbReference>
<dbReference type="EMBL" id="JAVDXT010000004">
    <property type="protein sequence ID" value="MDR7379017.1"/>
    <property type="molecule type" value="Genomic_DNA"/>
</dbReference>
<evidence type="ECO:0000313" key="1">
    <source>
        <dbReference type="EMBL" id="MDR7378420.1"/>
    </source>
</evidence>
<accession>A0ABU2CCF1</accession>
<gene>
    <name evidence="1" type="ORF">J2X19_003099</name>
    <name evidence="2" type="ORF">J2X19_003711</name>
</gene>
<keyword evidence="3" id="KW-1185">Reference proteome</keyword>
<name>A0ABU2CCF1_9BURK</name>
<sequence length="30" mass="3244">GQTTIQRGDTVCVSAPPEQLHCFDSNGLRL</sequence>
<reference evidence="2 3" key="1">
    <citation type="submission" date="2023-07" db="EMBL/GenBank/DDBJ databases">
        <title>Sorghum-associated microbial communities from plants grown in Nebraska, USA.</title>
        <authorList>
            <person name="Schachtman D."/>
        </authorList>
    </citation>
    <scope>NUCLEOTIDE SEQUENCE [LARGE SCALE GENOMIC DNA]</scope>
    <source>
        <strain evidence="2 3">BE313</strain>
    </source>
</reference>
<feature type="non-terminal residue" evidence="2">
    <location>
        <position position="1"/>
    </location>
</feature>
<evidence type="ECO:0000313" key="3">
    <source>
        <dbReference type="Proteomes" id="UP001180487"/>
    </source>
</evidence>
<dbReference type="EMBL" id="JAVDXT010000002">
    <property type="protein sequence ID" value="MDR7378420.1"/>
    <property type="molecule type" value="Genomic_DNA"/>
</dbReference>
<evidence type="ECO:0000313" key="2">
    <source>
        <dbReference type="EMBL" id="MDR7379017.1"/>
    </source>
</evidence>